<name>A0A4P6JYY7_KTERU</name>
<dbReference type="PANTHER" id="PTHR30482">
    <property type="entry name" value="HIGH-AFFINITY BRANCHED-CHAIN AMINO ACID TRANSPORT SYSTEM PERMEASE"/>
    <property type="match status" value="1"/>
</dbReference>
<feature type="transmembrane region" description="Helical" evidence="6">
    <location>
        <begin position="39"/>
        <end position="56"/>
    </location>
</feature>
<dbReference type="Pfam" id="PF02653">
    <property type="entry name" value="BPD_transp_2"/>
    <property type="match status" value="2"/>
</dbReference>
<feature type="transmembrane region" description="Helical" evidence="6">
    <location>
        <begin position="62"/>
        <end position="81"/>
    </location>
</feature>
<feature type="transmembrane region" description="Helical" evidence="6">
    <location>
        <begin position="336"/>
        <end position="360"/>
    </location>
</feature>
<feature type="transmembrane region" description="Helical" evidence="6">
    <location>
        <begin position="455"/>
        <end position="475"/>
    </location>
</feature>
<dbReference type="CDD" id="cd06582">
    <property type="entry name" value="TM_PBP1_LivH_like"/>
    <property type="match status" value="1"/>
</dbReference>
<feature type="transmembrane region" description="Helical" evidence="6">
    <location>
        <begin position="544"/>
        <end position="570"/>
    </location>
</feature>
<dbReference type="GO" id="GO:0015658">
    <property type="term" value="F:branched-chain amino acid transmembrane transporter activity"/>
    <property type="evidence" value="ECO:0007669"/>
    <property type="project" value="InterPro"/>
</dbReference>
<gene>
    <name evidence="7" type="ORF">EPA93_34440</name>
</gene>
<keyword evidence="8" id="KW-1185">Reference proteome</keyword>
<feature type="transmembrane region" description="Helical" evidence="6">
    <location>
        <begin position="131"/>
        <end position="156"/>
    </location>
</feature>
<keyword evidence="4 6" id="KW-1133">Transmembrane helix</keyword>
<dbReference type="KEGG" id="kbs:EPA93_34440"/>
<dbReference type="InterPro" id="IPR001851">
    <property type="entry name" value="ABC_transp_permease"/>
</dbReference>
<protein>
    <submittedName>
        <fullName evidence="7">ABC transporter permease</fullName>
    </submittedName>
</protein>
<feature type="transmembrane region" description="Helical" evidence="6">
    <location>
        <begin position="380"/>
        <end position="400"/>
    </location>
</feature>
<feature type="transmembrane region" description="Helical" evidence="6">
    <location>
        <begin position="229"/>
        <end position="251"/>
    </location>
</feature>
<proteinExistence type="predicted"/>
<evidence type="ECO:0000313" key="7">
    <source>
        <dbReference type="EMBL" id="QBD80795.1"/>
    </source>
</evidence>
<dbReference type="RefSeq" id="WP_129891857.1">
    <property type="nucleotide sequence ID" value="NZ_CP035758.1"/>
</dbReference>
<dbReference type="GO" id="GO:0005886">
    <property type="term" value="C:plasma membrane"/>
    <property type="evidence" value="ECO:0007669"/>
    <property type="project" value="UniProtKB-SubCell"/>
</dbReference>
<evidence type="ECO:0000256" key="4">
    <source>
        <dbReference type="ARBA" id="ARBA00022989"/>
    </source>
</evidence>
<feature type="transmembrane region" description="Helical" evidence="6">
    <location>
        <begin position="263"/>
        <end position="287"/>
    </location>
</feature>
<dbReference type="InterPro" id="IPR043428">
    <property type="entry name" value="LivM-like"/>
</dbReference>
<evidence type="ECO:0000256" key="1">
    <source>
        <dbReference type="ARBA" id="ARBA00004651"/>
    </source>
</evidence>
<evidence type="ECO:0000256" key="6">
    <source>
        <dbReference type="SAM" id="Phobius"/>
    </source>
</evidence>
<sequence>MLDVFISGLINGNSYVLIAIGMSLIFGVANLVNFAHGSIFAIGAMLGWWFVVVLHWPLWATLLGTIIITGVLGVLIELFCVRPLSSAPPIATLLSTLAISFVLDYSSQLIFSPDTRRFPSLLPTANLQLGGLRIGTLDITILAVSIVSVGLLWLFLRYTQLGRAIRATAQDRDAALQMGVPVGLVQSLTFALASALGGLAGVLIGMYYSSVSPTNGFNAGLEGFAAATLGGLGSLPGAVVGGLVLGIVESFGVSWFGDAVRQFITFAVLIGVLWIRPGGLFGAFNAITSEPMTGTFFGSGKLIKLKVWQIALLVAVFGILLPLWGNAYALQIGTLAAIFAILALSLTLIAGTAGQISIGQAGPFAIGAYVSALLTRDHGWSFWLALPVAGILAALINTIIMAPVLKLRGHYVAIATLGAGAMIAAMLLSFNWLTYGPLGVSNIPPPVIFGQNVDSPVTFYILAFVVLLLVTALVARLQRSHLGRAWYAIREDEIASQSSGIPLADYKSLVFALGGFIAGLGGSLLAHNYTFISPDIFNITISTLALTIVVLGGIGSALGAVIGAVILVGAPELFRPLQDIRYLGYGLLLLLLIRFRPQGIWGKQ</sequence>
<feature type="transmembrane region" description="Helical" evidence="6">
    <location>
        <begin position="509"/>
        <end position="532"/>
    </location>
</feature>
<feature type="transmembrane region" description="Helical" evidence="6">
    <location>
        <begin position="412"/>
        <end position="435"/>
    </location>
</feature>
<feature type="transmembrane region" description="Helical" evidence="6">
    <location>
        <begin position="188"/>
        <end position="209"/>
    </location>
</feature>
<dbReference type="Proteomes" id="UP000290365">
    <property type="component" value="Chromosome"/>
</dbReference>
<dbReference type="OrthoDB" id="9807115at2"/>
<comment type="subcellular location">
    <subcellularLocation>
        <location evidence="1">Cell membrane</location>
        <topology evidence="1">Multi-pass membrane protein</topology>
    </subcellularLocation>
</comment>
<evidence type="ECO:0000256" key="3">
    <source>
        <dbReference type="ARBA" id="ARBA00022692"/>
    </source>
</evidence>
<feature type="transmembrane region" description="Helical" evidence="6">
    <location>
        <begin position="12"/>
        <end position="32"/>
    </location>
</feature>
<evidence type="ECO:0000313" key="8">
    <source>
        <dbReference type="Proteomes" id="UP000290365"/>
    </source>
</evidence>
<dbReference type="PANTHER" id="PTHR30482:SF20">
    <property type="entry name" value="HIGH-AFFINITY BRANCHED-CHAIN AMINO ACID TRANSPORT SYSTEM PERMEASE PROTEIN LIVM"/>
    <property type="match status" value="1"/>
</dbReference>
<dbReference type="CDD" id="cd06581">
    <property type="entry name" value="TM_PBP1_LivM_like"/>
    <property type="match status" value="1"/>
</dbReference>
<dbReference type="AlphaFoldDB" id="A0A4P6JYY7"/>
<feature type="transmembrane region" description="Helical" evidence="6">
    <location>
        <begin position="307"/>
        <end position="324"/>
    </location>
</feature>
<keyword evidence="2" id="KW-1003">Cell membrane</keyword>
<keyword evidence="3 6" id="KW-0812">Transmembrane</keyword>
<evidence type="ECO:0000256" key="5">
    <source>
        <dbReference type="ARBA" id="ARBA00023136"/>
    </source>
</evidence>
<evidence type="ECO:0000256" key="2">
    <source>
        <dbReference type="ARBA" id="ARBA00022475"/>
    </source>
</evidence>
<feature type="transmembrane region" description="Helical" evidence="6">
    <location>
        <begin position="582"/>
        <end position="601"/>
    </location>
</feature>
<organism evidence="7 8">
    <name type="scientific">Ktedonosporobacter rubrisoli</name>
    <dbReference type="NCBI Taxonomy" id="2509675"/>
    <lineage>
        <taxon>Bacteria</taxon>
        <taxon>Bacillati</taxon>
        <taxon>Chloroflexota</taxon>
        <taxon>Ktedonobacteria</taxon>
        <taxon>Ktedonobacterales</taxon>
        <taxon>Ktedonosporobacteraceae</taxon>
        <taxon>Ktedonosporobacter</taxon>
    </lineage>
</organism>
<keyword evidence="5 6" id="KW-0472">Membrane</keyword>
<accession>A0A4P6JYY7</accession>
<reference evidence="7 8" key="1">
    <citation type="submission" date="2019-01" db="EMBL/GenBank/DDBJ databases">
        <title>Ktedonosporobacter rubrisoli SCAWS-G2.</title>
        <authorList>
            <person name="Huang Y."/>
            <person name="Yan B."/>
        </authorList>
    </citation>
    <scope>NUCLEOTIDE SEQUENCE [LARGE SCALE GENOMIC DNA]</scope>
    <source>
        <strain evidence="7 8">SCAWS-G2</strain>
    </source>
</reference>
<dbReference type="EMBL" id="CP035758">
    <property type="protein sequence ID" value="QBD80795.1"/>
    <property type="molecule type" value="Genomic_DNA"/>
</dbReference>